<dbReference type="PANTHER" id="PTHR36195:SF4">
    <property type="entry name" value="DOMAIN PROTEIN, PUTATIVE (AFU_ORTHOLOGUE AFUA_5G01990)-RELATED"/>
    <property type="match status" value="1"/>
</dbReference>
<dbReference type="EMBL" id="NKHZ01000055">
    <property type="protein sequence ID" value="PNS16736.1"/>
    <property type="molecule type" value="Genomic_DNA"/>
</dbReference>
<dbReference type="Proteomes" id="UP000243797">
    <property type="component" value="Unassembled WGS sequence"/>
</dbReference>
<keyword evidence="3" id="KW-1185">Reference proteome</keyword>
<feature type="chain" id="PRO_5014421075" evidence="1">
    <location>
        <begin position="21"/>
        <end position="145"/>
    </location>
</feature>
<dbReference type="PANTHER" id="PTHR36195">
    <property type="entry name" value="DOMAIN PROTEIN, PUTATIVE (AFU_ORTHOLOGUE AFUA_5G01990)-RELATED-RELATED"/>
    <property type="match status" value="1"/>
</dbReference>
<name>A0A2K1QNN1_9PEZI</name>
<dbReference type="InterPro" id="IPR006771">
    <property type="entry name" value="CetA-like"/>
</dbReference>
<dbReference type="STRING" id="2082308.A0A2K1QNN1"/>
<gene>
    <name evidence="2" type="ORF">CAC42_4700</name>
</gene>
<sequence length="145" mass="15425">MQFTTTLAVLVGAIASTAMAGNAIVENKCTSTIYLTITRANQMSSTRPIAPGQKYQEAIANQGNSFGITRNADYYSPNTPKLIWGFSNAPPTLYYSVSQVNGDPFAGAKFRLRSSDGNCGAVTGYDGRTRTCGSNNDFTLVACAK</sequence>
<dbReference type="AlphaFoldDB" id="A0A2K1QNN1"/>
<feature type="signal peptide" evidence="1">
    <location>
        <begin position="1"/>
        <end position="20"/>
    </location>
</feature>
<evidence type="ECO:0000313" key="2">
    <source>
        <dbReference type="EMBL" id="PNS16736.1"/>
    </source>
</evidence>
<protein>
    <submittedName>
        <fullName evidence="2">Uncharacterized protein</fullName>
    </submittedName>
</protein>
<dbReference type="OrthoDB" id="3682664at2759"/>
<proteinExistence type="predicted"/>
<evidence type="ECO:0000256" key="1">
    <source>
        <dbReference type="SAM" id="SignalP"/>
    </source>
</evidence>
<accession>A0A2K1QNN1</accession>
<dbReference type="Pfam" id="PF04681">
    <property type="entry name" value="Bys1"/>
    <property type="match status" value="1"/>
</dbReference>
<evidence type="ECO:0000313" key="3">
    <source>
        <dbReference type="Proteomes" id="UP000243797"/>
    </source>
</evidence>
<dbReference type="InParanoid" id="A0A2K1QNN1"/>
<comment type="caution">
    <text evidence="2">The sequence shown here is derived from an EMBL/GenBank/DDBJ whole genome shotgun (WGS) entry which is preliminary data.</text>
</comment>
<reference evidence="2 3" key="1">
    <citation type="submission" date="2017-06" db="EMBL/GenBank/DDBJ databases">
        <title>Draft genome sequence of a variant of Elsinoe murrayae.</title>
        <authorList>
            <person name="Cheng Q."/>
        </authorList>
    </citation>
    <scope>NUCLEOTIDE SEQUENCE [LARGE SCALE GENOMIC DNA]</scope>
    <source>
        <strain evidence="2 3">CQ-2017a</strain>
    </source>
</reference>
<organism evidence="2 3">
    <name type="scientific">Sphaceloma murrayae</name>
    <dbReference type="NCBI Taxonomy" id="2082308"/>
    <lineage>
        <taxon>Eukaryota</taxon>
        <taxon>Fungi</taxon>
        <taxon>Dikarya</taxon>
        <taxon>Ascomycota</taxon>
        <taxon>Pezizomycotina</taxon>
        <taxon>Dothideomycetes</taxon>
        <taxon>Dothideomycetidae</taxon>
        <taxon>Myriangiales</taxon>
        <taxon>Elsinoaceae</taxon>
        <taxon>Sphaceloma</taxon>
    </lineage>
</organism>
<keyword evidence="1" id="KW-0732">Signal</keyword>